<proteinExistence type="predicted"/>
<accession>A0ABP8C8H8</accession>
<feature type="signal peptide" evidence="1">
    <location>
        <begin position="1"/>
        <end position="23"/>
    </location>
</feature>
<evidence type="ECO:0000313" key="2">
    <source>
        <dbReference type="EMBL" id="GAA4235498.1"/>
    </source>
</evidence>
<keyword evidence="3" id="KW-1185">Reference proteome</keyword>
<sequence>MKGIKLFSLITLLNLSIIGYSQAGVYSKTNTPKNKDTELKWTVTLNKNGSFIYNFYRKHKKGVPEEENFYGKGTWRLNGKIINFFTNPETEINEIYKMDFTNTKARYVSKSPRNESAKTTKTAIKFYQSDLFAITGLELFKQ</sequence>
<organism evidence="2 3">
    <name type="scientific">Postechiella marina</name>
    <dbReference type="NCBI Taxonomy" id="943941"/>
    <lineage>
        <taxon>Bacteria</taxon>
        <taxon>Pseudomonadati</taxon>
        <taxon>Bacteroidota</taxon>
        <taxon>Flavobacteriia</taxon>
        <taxon>Flavobacteriales</taxon>
        <taxon>Flavobacteriaceae</taxon>
        <taxon>Postechiella</taxon>
    </lineage>
</organism>
<gene>
    <name evidence="2" type="ORF">GCM10022291_17560</name>
</gene>
<dbReference type="Proteomes" id="UP001501496">
    <property type="component" value="Unassembled WGS sequence"/>
</dbReference>
<reference evidence="3" key="1">
    <citation type="journal article" date="2019" name="Int. J. Syst. Evol. Microbiol.">
        <title>The Global Catalogue of Microorganisms (GCM) 10K type strain sequencing project: providing services to taxonomists for standard genome sequencing and annotation.</title>
        <authorList>
            <consortium name="The Broad Institute Genomics Platform"/>
            <consortium name="The Broad Institute Genome Sequencing Center for Infectious Disease"/>
            <person name="Wu L."/>
            <person name="Ma J."/>
        </authorList>
    </citation>
    <scope>NUCLEOTIDE SEQUENCE [LARGE SCALE GENOMIC DNA]</scope>
    <source>
        <strain evidence="3">JCM 17630</strain>
    </source>
</reference>
<protein>
    <recommendedName>
        <fullName evidence="4">Lipocalin-like domain-containing protein</fullName>
    </recommendedName>
</protein>
<comment type="caution">
    <text evidence="2">The sequence shown here is derived from an EMBL/GenBank/DDBJ whole genome shotgun (WGS) entry which is preliminary data.</text>
</comment>
<dbReference type="RefSeq" id="WP_344787800.1">
    <property type="nucleotide sequence ID" value="NZ_BAABCA010000003.1"/>
</dbReference>
<evidence type="ECO:0000313" key="3">
    <source>
        <dbReference type="Proteomes" id="UP001501496"/>
    </source>
</evidence>
<feature type="chain" id="PRO_5046454615" description="Lipocalin-like domain-containing protein" evidence="1">
    <location>
        <begin position="24"/>
        <end position="142"/>
    </location>
</feature>
<name>A0ABP8C8H8_9FLAO</name>
<evidence type="ECO:0008006" key="4">
    <source>
        <dbReference type="Google" id="ProtNLM"/>
    </source>
</evidence>
<keyword evidence="1" id="KW-0732">Signal</keyword>
<evidence type="ECO:0000256" key="1">
    <source>
        <dbReference type="SAM" id="SignalP"/>
    </source>
</evidence>
<dbReference type="EMBL" id="BAABCA010000003">
    <property type="protein sequence ID" value="GAA4235498.1"/>
    <property type="molecule type" value="Genomic_DNA"/>
</dbReference>